<proteinExistence type="inferred from homology"/>
<evidence type="ECO:0000313" key="2">
    <source>
        <dbReference type="EMBL" id="KEJ97395.1"/>
    </source>
</evidence>
<name>A0A073J6G4_9RHOB</name>
<dbReference type="AlphaFoldDB" id="A0A073J6G4"/>
<dbReference type="Pfam" id="PF17074">
    <property type="entry name" value="Darcynin"/>
    <property type="match status" value="1"/>
</dbReference>
<keyword evidence="3" id="KW-1185">Reference proteome</keyword>
<organism evidence="2 3">
    <name type="scientific">Pseudosulfitobacter pseudonitzschiae</name>
    <dbReference type="NCBI Taxonomy" id="1402135"/>
    <lineage>
        <taxon>Bacteria</taxon>
        <taxon>Pseudomonadati</taxon>
        <taxon>Pseudomonadota</taxon>
        <taxon>Alphaproteobacteria</taxon>
        <taxon>Rhodobacterales</taxon>
        <taxon>Roseobacteraceae</taxon>
        <taxon>Pseudosulfitobacter</taxon>
    </lineage>
</organism>
<accession>A0A073J6G4</accession>
<comment type="similarity">
    <text evidence="1">Belongs to the darcynin family.</text>
</comment>
<dbReference type="OrthoDB" id="73186at2"/>
<reference evidence="2 3" key="1">
    <citation type="submission" date="2014-01" db="EMBL/GenBank/DDBJ databases">
        <title>Sulfitobacter sp. H3 (MCCC 1A00686) Genome Sequencing.</title>
        <authorList>
            <person name="Lai Q."/>
            <person name="Hong Z."/>
        </authorList>
    </citation>
    <scope>NUCLEOTIDE SEQUENCE [LARGE SCALE GENOMIC DNA]</scope>
    <source>
        <strain evidence="2 3">H3</strain>
    </source>
</reference>
<sequence>MIWTIFMLLRATPHWLGHTITERDSIAADCLAQAGLGDQVSMRFYDAEAFSGTCSDVAVFEARDLGAYYFVVERLRNTPLFGKPYFDVIDIIPALENGHQTFQREVSA</sequence>
<dbReference type="Proteomes" id="UP000027746">
    <property type="component" value="Unassembled WGS sequence"/>
</dbReference>
<dbReference type="RefSeq" id="WP_037923335.1">
    <property type="nucleotide sequence ID" value="NZ_CP086764.1"/>
</dbReference>
<dbReference type="InterPro" id="IPR031409">
    <property type="entry name" value="Darcynin"/>
</dbReference>
<evidence type="ECO:0000256" key="1">
    <source>
        <dbReference type="ARBA" id="ARBA00006869"/>
    </source>
</evidence>
<gene>
    <name evidence="2" type="ORF">SUH3_11535</name>
</gene>
<evidence type="ECO:0000313" key="3">
    <source>
        <dbReference type="Proteomes" id="UP000027746"/>
    </source>
</evidence>
<dbReference type="EMBL" id="JAMD01000002">
    <property type="protein sequence ID" value="KEJ97395.1"/>
    <property type="molecule type" value="Genomic_DNA"/>
</dbReference>
<comment type="caution">
    <text evidence="2">The sequence shown here is derived from an EMBL/GenBank/DDBJ whole genome shotgun (WGS) entry which is preliminary data.</text>
</comment>
<protein>
    <submittedName>
        <fullName evidence="2">Uncharacterized protein</fullName>
    </submittedName>
</protein>